<protein>
    <submittedName>
        <fullName evidence="2">Uncharacterized protein</fullName>
    </submittedName>
</protein>
<keyword evidence="3" id="KW-1185">Reference proteome</keyword>
<evidence type="ECO:0000256" key="1">
    <source>
        <dbReference type="SAM" id="MobiDB-lite"/>
    </source>
</evidence>
<dbReference type="Proteomes" id="UP000036464">
    <property type="component" value="Unassembled WGS sequence"/>
</dbReference>
<accession>A0ABR5FKU1</accession>
<sequence>MRSPGGSRPAHARRRWCRCRRSERAATGRCSARRTRRTPRSGRRLRAASASPRRRSPGRGARPSEPQWLRRRMDCEVGAQRRIVPCVLVCADRRDDALTFWRWQSEPLTYRGDILRRDDAGEHHSVDRRAVVVVLCIRRTFVPPTELEHCGQKRIGHQQSPGCAFVQHPDAADIEQHLRGG</sequence>
<reference evidence="2 3" key="1">
    <citation type="submission" date="2015-05" db="EMBL/GenBank/DDBJ databases">
        <title>Genome sequence of Mycobacterium heraklionense Davo strain.</title>
        <authorList>
            <person name="Greninger A.L."/>
            <person name="Cunningham G."/>
            <person name="Miller S."/>
        </authorList>
    </citation>
    <scope>NUCLEOTIDE SEQUENCE [LARGE SCALE GENOMIC DNA]</scope>
    <source>
        <strain evidence="2 3">Davo</strain>
    </source>
</reference>
<comment type="caution">
    <text evidence="2">The sequence shown here is derived from an EMBL/GenBank/DDBJ whole genome shotgun (WGS) entry which is preliminary data.</text>
</comment>
<proteinExistence type="predicted"/>
<feature type="compositionally biased region" description="Basic residues" evidence="1">
    <location>
        <begin position="31"/>
        <end position="57"/>
    </location>
</feature>
<dbReference type="EMBL" id="LDPO01000001">
    <property type="protein sequence ID" value="KLO31616.1"/>
    <property type="molecule type" value="Genomic_DNA"/>
</dbReference>
<name>A0ABR5FKU1_9MYCO</name>
<evidence type="ECO:0000313" key="2">
    <source>
        <dbReference type="EMBL" id="KLO31616.1"/>
    </source>
</evidence>
<feature type="region of interest" description="Disordered" evidence="1">
    <location>
        <begin position="22"/>
        <end position="67"/>
    </location>
</feature>
<organism evidence="2 3">
    <name type="scientific">Mycolicibacter heraklionensis</name>
    <dbReference type="NCBI Taxonomy" id="512402"/>
    <lineage>
        <taxon>Bacteria</taxon>
        <taxon>Bacillati</taxon>
        <taxon>Actinomycetota</taxon>
        <taxon>Actinomycetes</taxon>
        <taxon>Mycobacteriales</taxon>
        <taxon>Mycobacteriaceae</taxon>
        <taxon>Mycolicibacter</taxon>
    </lineage>
</organism>
<evidence type="ECO:0000313" key="3">
    <source>
        <dbReference type="Proteomes" id="UP000036464"/>
    </source>
</evidence>
<gene>
    <name evidence="2" type="ORF">ABW16_01970</name>
</gene>